<dbReference type="AlphaFoldDB" id="A0A656AU69"/>
<protein>
    <submittedName>
        <fullName evidence="2">Uncharacterized protein</fullName>
    </submittedName>
</protein>
<dbReference type="Proteomes" id="UP000041770">
    <property type="component" value="Unassembled WGS sequence"/>
</dbReference>
<feature type="region of interest" description="Disordered" evidence="1">
    <location>
        <begin position="15"/>
        <end position="49"/>
    </location>
</feature>
<organism evidence="2 3">
    <name type="scientific">Vibrio cholerae</name>
    <dbReference type="NCBI Taxonomy" id="666"/>
    <lineage>
        <taxon>Bacteria</taxon>
        <taxon>Pseudomonadati</taxon>
        <taxon>Pseudomonadota</taxon>
        <taxon>Gammaproteobacteria</taxon>
        <taxon>Vibrionales</taxon>
        <taxon>Vibrionaceae</taxon>
        <taxon>Vibrio</taxon>
    </lineage>
</organism>
<sequence>MVVVEAVKPQRAITPNDATKNSVRKLQPANQRLLKANTKTSATTPKLHK</sequence>
<reference evidence="2 3" key="1">
    <citation type="submission" date="2015-07" db="EMBL/GenBank/DDBJ databases">
        <authorList>
            <consortium name="Pathogen Informatics"/>
        </authorList>
    </citation>
    <scope>NUCLEOTIDE SEQUENCE [LARGE SCALE GENOMIC DNA]</scope>
    <source>
        <strain evidence="2 3">A316</strain>
    </source>
</reference>
<feature type="compositionally biased region" description="Polar residues" evidence="1">
    <location>
        <begin position="37"/>
        <end position="49"/>
    </location>
</feature>
<proteinExistence type="predicted"/>
<dbReference type="EMBL" id="CWQY01000057">
    <property type="protein sequence ID" value="CSD36884.1"/>
    <property type="molecule type" value="Genomic_DNA"/>
</dbReference>
<gene>
    <name evidence="2" type="ORF">ERS013200_04004</name>
</gene>
<evidence type="ECO:0000313" key="2">
    <source>
        <dbReference type="EMBL" id="CSD36884.1"/>
    </source>
</evidence>
<name>A0A656AU69_VIBCL</name>
<evidence type="ECO:0000256" key="1">
    <source>
        <dbReference type="SAM" id="MobiDB-lite"/>
    </source>
</evidence>
<evidence type="ECO:0000313" key="3">
    <source>
        <dbReference type="Proteomes" id="UP000041770"/>
    </source>
</evidence>
<accession>A0A656AU69</accession>